<keyword evidence="2" id="KW-0436">Ligase</keyword>
<evidence type="ECO:0000313" key="3">
    <source>
        <dbReference type="Proteomes" id="UP001196413"/>
    </source>
</evidence>
<protein>
    <submittedName>
        <fullName evidence="2">Tubulin-tyrosine ligase</fullName>
    </submittedName>
</protein>
<feature type="region of interest" description="Disordered" evidence="1">
    <location>
        <begin position="94"/>
        <end position="113"/>
    </location>
</feature>
<accession>A0AAD5WL82</accession>
<evidence type="ECO:0000256" key="1">
    <source>
        <dbReference type="SAM" id="MobiDB-lite"/>
    </source>
</evidence>
<reference evidence="2" key="1">
    <citation type="submission" date="2021-06" db="EMBL/GenBank/DDBJ databases">
        <title>Parelaphostrongylus tenuis whole genome reference sequence.</title>
        <authorList>
            <person name="Garwood T.J."/>
            <person name="Larsen P.A."/>
            <person name="Fountain-Jones N.M."/>
            <person name="Garbe J.R."/>
            <person name="Macchietto M.G."/>
            <person name="Kania S.A."/>
            <person name="Gerhold R.W."/>
            <person name="Richards J.E."/>
            <person name="Wolf T.M."/>
        </authorList>
    </citation>
    <scope>NUCLEOTIDE SEQUENCE</scope>
    <source>
        <strain evidence="2">MNPRO001-30</strain>
        <tissue evidence="2">Meninges</tissue>
    </source>
</reference>
<comment type="caution">
    <text evidence="2">The sequence shown here is derived from an EMBL/GenBank/DDBJ whole genome shotgun (WGS) entry which is preliminary data.</text>
</comment>
<dbReference type="Proteomes" id="UP001196413">
    <property type="component" value="Unassembled WGS sequence"/>
</dbReference>
<dbReference type="AlphaFoldDB" id="A0AAD5WL82"/>
<gene>
    <name evidence="2" type="primary">TTLL-11_3</name>
    <name evidence="2" type="ORF">KIN20_037526</name>
</gene>
<keyword evidence="3" id="KW-1185">Reference proteome</keyword>
<dbReference type="GO" id="GO:0016874">
    <property type="term" value="F:ligase activity"/>
    <property type="evidence" value="ECO:0007669"/>
    <property type="project" value="UniProtKB-KW"/>
</dbReference>
<evidence type="ECO:0000313" key="2">
    <source>
        <dbReference type="EMBL" id="KAJ1374764.1"/>
    </source>
</evidence>
<proteinExistence type="predicted"/>
<organism evidence="2 3">
    <name type="scientific">Parelaphostrongylus tenuis</name>
    <name type="common">Meningeal worm</name>
    <dbReference type="NCBI Taxonomy" id="148309"/>
    <lineage>
        <taxon>Eukaryota</taxon>
        <taxon>Metazoa</taxon>
        <taxon>Ecdysozoa</taxon>
        <taxon>Nematoda</taxon>
        <taxon>Chromadorea</taxon>
        <taxon>Rhabditida</taxon>
        <taxon>Rhabditina</taxon>
        <taxon>Rhabditomorpha</taxon>
        <taxon>Strongyloidea</taxon>
        <taxon>Metastrongylidae</taxon>
        <taxon>Parelaphostrongylus</taxon>
    </lineage>
</organism>
<sequence length="113" mass="12087">MVREDGSPVLLVVKASPSLSIEHTPHSDGRQESIVDEVNEIPLVRDTLLLVTGQLLGATKLSRITGLGLVPHDPQMGAPFGRSTTSRAVPIQIRANKALTRTPSSKSDEISLI</sequence>
<dbReference type="EMBL" id="JAHQIW010007486">
    <property type="protein sequence ID" value="KAJ1374764.1"/>
    <property type="molecule type" value="Genomic_DNA"/>
</dbReference>
<name>A0AAD5WL82_PARTN</name>